<proteinExistence type="predicted"/>
<keyword evidence="1" id="KW-0472">Membrane</keyword>
<keyword evidence="1" id="KW-1133">Transmembrane helix</keyword>
<dbReference type="Proteomes" id="UP001162233">
    <property type="component" value="Segment"/>
</dbReference>
<keyword evidence="3" id="KW-1185">Reference proteome</keyword>
<dbReference type="RefSeq" id="YP_010802449.1">
    <property type="nucleotide sequence ID" value="NC_077025.1"/>
</dbReference>
<dbReference type="KEGG" id="vg:80541219"/>
<name>A0A5B8YS46_9ABAC</name>
<feature type="transmembrane region" description="Helical" evidence="1">
    <location>
        <begin position="12"/>
        <end position="30"/>
    </location>
</feature>
<evidence type="ECO:0000313" key="2">
    <source>
        <dbReference type="EMBL" id="QED40533.1"/>
    </source>
</evidence>
<dbReference type="EMBL" id="MK746083">
    <property type="protein sequence ID" value="QED40533.1"/>
    <property type="molecule type" value="Genomic_DNA"/>
</dbReference>
<reference evidence="2" key="1">
    <citation type="journal article" date="2019" name="Viruses">
        <title>A Novel Alphabaculovirus from the Soybean Looper, Chrysodeixis includens, that Produces Tetrahedral Occlusion Bodies and Encodes Two Copies of he65.</title>
        <authorList>
            <person name="Harrison R.L."/>
            <person name="Rowley D.L."/>
            <person name="Popham H.J.R."/>
        </authorList>
    </citation>
    <scope>NUCLEOTIDE SEQUENCE</scope>
    <source>
        <strain evidence="2">ChinNPV-1</strain>
    </source>
</reference>
<accession>A0A5B8YS46</accession>
<evidence type="ECO:0000313" key="3">
    <source>
        <dbReference type="Proteomes" id="UP001162233"/>
    </source>
</evidence>
<organism evidence="2 3">
    <name type="scientific">Chrysodeixis includens nucleopolyhedrovirus</name>
    <dbReference type="NCBI Taxonomy" id="1207438"/>
    <lineage>
        <taxon>Viruses</taxon>
        <taxon>Viruses incertae sedis</taxon>
        <taxon>Naldaviricetes</taxon>
        <taxon>Lefavirales</taxon>
        <taxon>Baculoviridae</taxon>
        <taxon>Alphabaculovirus</taxon>
        <taxon>Alphabaculovirus chrincludentis</taxon>
        <taxon>Alphabaculovirus alterchrincludentis</taxon>
    </lineage>
</organism>
<sequence length="89" mass="10608">MVFVIMNEEFKYATLISVIITFMIVISKCTKWRTRQNGGRLDKKFYRVFLLCKKSGYLIRADIPTDNSNRRLFYLNSLHCIICRLYTTI</sequence>
<dbReference type="GeneID" id="80541219"/>
<keyword evidence="1" id="KW-0812">Transmembrane</keyword>
<evidence type="ECO:0000256" key="1">
    <source>
        <dbReference type="SAM" id="Phobius"/>
    </source>
</evidence>
<protein>
    <submittedName>
        <fullName evidence="2">Uncharacterized protein</fullName>
    </submittedName>
</protein>